<name>A0A0L8H719_OCTBM</name>
<gene>
    <name evidence="1" type="ORF">OCBIM_22021220mg</name>
</gene>
<evidence type="ECO:0000313" key="1">
    <source>
        <dbReference type="EMBL" id="KOF84889.1"/>
    </source>
</evidence>
<dbReference type="AlphaFoldDB" id="A0A0L8H719"/>
<organism evidence="1">
    <name type="scientific">Octopus bimaculoides</name>
    <name type="common">California two-spotted octopus</name>
    <dbReference type="NCBI Taxonomy" id="37653"/>
    <lineage>
        <taxon>Eukaryota</taxon>
        <taxon>Metazoa</taxon>
        <taxon>Spiralia</taxon>
        <taxon>Lophotrochozoa</taxon>
        <taxon>Mollusca</taxon>
        <taxon>Cephalopoda</taxon>
        <taxon>Coleoidea</taxon>
        <taxon>Octopodiformes</taxon>
        <taxon>Octopoda</taxon>
        <taxon>Incirrata</taxon>
        <taxon>Octopodidae</taxon>
        <taxon>Octopus</taxon>
    </lineage>
</organism>
<protein>
    <submittedName>
        <fullName evidence="1">Uncharacterized protein</fullName>
    </submittedName>
</protein>
<accession>A0A0L8H719</accession>
<proteinExistence type="predicted"/>
<sequence length="94" mass="11215">TTTGPQPHKHTTSYYHTDYTHTLTHTITQAIHYHGLLHKQHRPYTNIHYHALPQNRTDSKLLHRLHNKHGLSHTSTHTTYHYHLYHTHTTTWAM</sequence>
<feature type="non-terminal residue" evidence="1">
    <location>
        <position position="1"/>
    </location>
</feature>
<dbReference type="EMBL" id="KQ419014">
    <property type="protein sequence ID" value="KOF84889.1"/>
    <property type="molecule type" value="Genomic_DNA"/>
</dbReference>
<reference evidence="1" key="1">
    <citation type="submission" date="2015-07" db="EMBL/GenBank/DDBJ databases">
        <title>MeaNS - Measles Nucleotide Surveillance Program.</title>
        <authorList>
            <person name="Tran T."/>
            <person name="Druce J."/>
        </authorList>
    </citation>
    <scope>NUCLEOTIDE SEQUENCE</scope>
    <source>
        <strain evidence="1">UCB-OBI-ISO-001</strain>
        <tissue evidence="1">Gonad</tissue>
    </source>
</reference>